<organism evidence="1 2">
    <name type="scientific">Asaia bogorensis</name>
    <dbReference type="NCBI Taxonomy" id="91915"/>
    <lineage>
        <taxon>Bacteria</taxon>
        <taxon>Pseudomonadati</taxon>
        <taxon>Pseudomonadota</taxon>
        <taxon>Alphaproteobacteria</taxon>
        <taxon>Acetobacterales</taxon>
        <taxon>Acetobacteraceae</taxon>
        <taxon>Asaia</taxon>
    </lineage>
</organism>
<evidence type="ECO:0000313" key="1">
    <source>
        <dbReference type="EMBL" id="CDG39486.1"/>
    </source>
</evidence>
<evidence type="ECO:0000313" key="2">
    <source>
        <dbReference type="Proteomes" id="UP000027583"/>
    </source>
</evidence>
<comment type="caution">
    <text evidence="1">The sequence shown here is derived from an EMBL/GenBank/DDBJ whole genome shotgun (WGS) entry which is preliminary data.</text>
</comment>
<protein>
    <submittedName>
        <fullName evidence="1">Uncharacterized protein</fullName>
    </submittedName>
</protein>
<reference evidence="1 2" key="1">
    <citation type="journal article" date="2014" name="Genome Biol. Evol.">
        <title>Acetic acid bacteria genomes reveal functional traits for adaptation to life in insect guts.</title>
        <authorList>
            <person name="Chouaia B."/>
            <person name="Gaiarsa S."/>
            <person name="Crotti E."/>
            <person name="Comandatore F."/>
            <person name="Degli Esposti M."/>
            <person name="Ricci I."/>
            <person name="Alma A."/>
            <person name="Favia G."/>
            <person name="Bandi C."/>
            <person name="Daffonchio D."/>
        </authorList>
    </citation>
    <scope>NUCLEOTIDE SEQUENCE [LARGE SCALE GENOMIC DNA]</scope>
    <source>
        <strain evidence="1 2">SF2.1</strain>
    </source>
</reference>
<dbReference type="AlphaFoldDB" id="A0A060QJP9"/>
<name>A0A060QJP9_9PROT</name>
<accession>A0A060QJP9</accession>
<gene>
    <name evidence="1" type="ORF">ASAP_1441</name>
</gene>
<sequence length="40" mass="4739">MAVIRDWIDPDSGKLKYIRGFLAHHPQFIHGYVTLIRFII</sequence>
<proteinExistence type="predicted"/>
<reference evidence="1 2" key="2">
    <citation type="journal article" date="2014" name="PLoS ONE">
        <title>Evolution of mitochondria reconstructed from the energy metabolism of living bacteria.</title>
        <authorList>
            <person name="Degli Esposti M."/>
            <person name="Chouaia B."/>
            <person name="Comandatore F."/>
            <person name="Crotti E."/>
            <person name="Sassera D."/>
            <person name="Lievens P.M."/>
            <person name="Daffonchio D."/>
            <person name="Bandi C."/>
        </authorList>
    </citation>
    <scope>NUCLEOTIDE SEQUENCE [LARGE SCALE GENOMIC DNA]</scope>
    <source>
        <strain evidence="1 2">SF2.1</strain>
    </source>
</reference>
<dbReference type="Proteomes" id="UP000027583">
    <property type="component" value="Unassembled WGS sequence"/>
</dbReference>
<dbReference type="EMBL" id="CBLX010000009">
    <property type="protein sequence ID" value="CDG39486.1"/>
    <property type="molecule type" value="Genomic_DNA"/>
</dbReference>